<dbReference type="GO" id="GO:0016787">
    <property type="term" value="F:hydrolase activity"/>
    <property type="evidence" value="ECO:0007669"/>
    <property type="project" value="UniProtKB-KW"/>
</dbReference>
<evidence type="ECO:0000313" key="3">
    <source>
        <dbReference type="EMBL" id="GAA0626616.1"/>
    </source>
</evidence>
<organism evidence="3 4">
    <name type="scientific">Sporichthya brevicatena</name>
    <dbReference type="NCBI Taxonomy" id="171442"/>
    <lineage>
        <taxon>Bacteria</taxon>
        <taxon>Bacillati</taxon>
        <taxon>Actinomycetota</taxon>
        <taxon>Actinomycetes</taxon>
        <taxon>Sporichthyales</taxon>
        <taxon>Sporichthyaceae</taxon>
        <taxon>Sporichthya</taxon>
    </lineage>
</organism>
<keyword evidence="4" id="KW-1185">Reference proteome</keyword>
<evidence type="ECO:0000259" key="2">
    <source>
        <dbReference type="PROSITE" id="PS51462"/>
    </source>
</evidence>
<dbReference type="PANTHER" id="PTHR11839">
    <property type="entry name" value="UDP/ADP-SUGAR PYROPHOSPHATASE"/>
    <property type="match status" value="1"/>
</dbReference>
<protein>
    <submittedName>
        <fullName evidence="3">NUDIX hydrolase</fullName>
    </submittedName>
</protein>
<accession>A0ABP3SAZ8</accession>
<dbReference type="SUPFAM" id="SSF55811">
    <property type="entry name" value="Nudix"/>
    <property type="match status" value="1"/>
</dbReference>
<dbReference type="InterPro" id="IPR000086">
    <property type="entry name" value="NUDIX_hydrolase_dom"/>
</dbReference>
<dbReference type="RefSeq" id="WP_344606626.1">
    <property type="nucleotide sequence ID" value="NZ_BAAAHE010000026.1"/>
</dbReference>
<evidence type="ECO:0000313" key="4">
    <source>
        <dbReference type="Proteomes" id="UP001500957"/>
    </source>
</evidence>
<dbReference type="PROSITE" id="PS51462">
    <property type="entry name" value="NUDIX"/>
    <property type="match status" value="1"/>
</dbReference>
<proteinExistence type="predicted"/>
<comment type="caution">
    <text evidence="3">The sequence shown here is derived from an EMBL/GenBank/DDBJ whole genome shotgun (WGS) entry which is preliminary data.</text>
</comment>
<dbReference type="InterPro" id="IPR015797">
    <property type="entry name" value="NUDIX_hydrolase-like_dom_sf"/>
</dbReference>
<feature type="domain" description="Nudix hydrolase" evidence="2">
    <location>
        <begin position="50"/>
        <end position="190"/>
    </location>
</feature>
<dbReference type="PANTHER" id="PTHR11839:SF31">
    <property type="entry name" value="ADP-RIBOSE PYROPHOSPHATASE"/>
    <property type="match status" value="1"/>
</dbReference>
<dbReference type="Proteomes" id="UP001500957">
    <property type="component" value="Unassembled WGS sequence"/>
</dbReference>
<keyword evidence="1 3" id="KW-0378">Hydrolase</keyword>
<dbReference type="Gene3D" id="3.90.79.10">
    <property type="entry name" value="Nucleoside Triphosphate Pyrophosphohydrolase"/>
    <property type="match status" value="1"/>
</dbReference>
<dbReference type="EMBL" id="BAAAHE010000026">
    <property type="protein sequence ID" value="GAA0626616.1"/>
    <property type="molecule type" value="Genomic_DNA"/>
</dbReference>
<evidence type="ECO:0000256" key="1">
    <source>
        <dbReference type="ARBA" id="ARBA00022801"/>
    </source>
</evidence>
<gene>
    <name evidence="3" type="ORF">GCM10009547_32630</name>
</gene>
<reference evidence="4" key="1">
    <citation type="journal article" date="2019" name="Int. J. Syst. Evol. Microbiol.">
        <title>The Global Catalogue of Microorganisms (GCM) 10K type strain sequencing project: providing services to taxonomists for standard genome sequencing and annotation.</title>
        <authorList>
            <consortium name="The Broad Institute Genomics Platform"/>
            <consortium name="The Broad Institute Genome Sequencing Center for Infectious Disease"/>
            <person name="Wu L."/>
            <person name="Ma J."/>
        </authorList>
    </citation>
    <scope>NUCLEOTIDE SEQUENCE [LARGE SCALE GENOMIC DNA]</scope>
    <source>
        <strain evidence="4">JCM 10671</strain>
    </source>
</reference>
<dbReference type="Pfam" id="PF00293">
    <property type="entry name" value="NUDIX"/>
    <property type="match status" value="1"/>
</dbReference>
<sequence length="213" mass="23212">MSSSAAPLADTDDAWKVFDSATAFTGGVVSMRVDEVAMPGSLVAKRDVLVHPGSVGILVLDDSEDTPKILMLRQYRHPVQRRLWEFPAGLLDENESALTAAKRELEEEAHLQARDWRVLLDAYTSPGISDEAVRIYLARGVRPADGERRAAVHEEADMELRWVALSDVVTGVLGGRLHNPLVVMGSLALQNVLTAGGLDSLRPATAPWRDRPA</sequence>
<dbReference type="InterPro" id="IPR020084">
    <property type="entry name" value="NUDIX_hydrolase_CS"/>
</dbReference>
<name>A0ABP3SAZ8_9ACTN</name>
<dbReference type="PROSITE" id="PS00893">
    <property type="entry name" value="NUDIX_BOX"/>
    <property type="match status" value="1"/>
</dbReference>